<organism evidence="2 3">
    <name type="scientific">Pelagibacterium flavum</name>
    <dbReference type="NCBI Taxonomy" id="2984530"/>
    <lineage>
        <taxon>Bacteria</taxon>
        <taxon>Pseudomonadati</taxon>
        <taxon>Pseudomonadota</taxon>
        <taxon>Alphaproteobacteria</taxon>
        <taxon>Hyphomicrobiales</taxon>
        <taxon>Devosiaceae</taxon>
        <taxon>Pelagibacterium</taxon>
    </lineage>
</organism>
<evidence type="ECO:0000313" key="3">
    <source>
        <dbReference type="Proteomes" id="UP001163882"/>
    </source>
</evidence>
<feature type="region of interest" description="Disordered" evidence="1">
    <location>
        <begin position="1"/>
        <end position="45"/>
    </location>
</feature>
<name>A0ABY6IT67_9HYPH</name>
<keyword evidence="3" id="KW-1185">Reference proteome</keyword>
<reference evidence="2" key="1">
    <citation type="submission" date="2022-10" db="EMBL/GenBank/DDBJ databases">
        <title>YIM 151497 complete genome.</title>
        <authorList>
            <person name="Chen X."/>
        </authorList>
    </citation>
    <scope>NUCLEOTIDE SEQUENCE</scope>
    <source>
        <strain evidence="2">YIM 151497</strain>
    </source>
</reference>
<sequence>MAKRKGDQQRKQPKKKKQKQSLAPDSISGQISGSAAPGTGKRKGK</sequence>
<protein>
    <recommendedName>
        <fullName evidence="4">YuzL family protein</fullName>
    </recommendedName>
</protein>
<dbReference type="Proteomes" id="UP001163882">
    <property type="component" value="Chromosome"/>
</dbReference>
<feature type="compositionally biased region" description="Polar residues" evidence="1">
    <location>
        <begin position="21"/>
        <end position="33"/>
    </location>
</feature>
<gene>
    <name evidence="2" type="ORF">OF122_02165</name>
</gene>
<dbReference type="RefSeq" id="WP_264226234.1">
    <property type="nucleotide sequence ID" value="NZ_CP107716.1"/>
</dbReference>
<dbReference type="EMBL" id="CP107716">
    <property type="protein sequence ID" value="UYQ72612.1"/>
    <property type="molecule type" value="Genomic_DNA"/>
</dbReference>
<proteinExistence type="predicted"/>
<evidence type="ECO:0008006" key="4">
    <source>
        <dbReference type="Google" id="ProtNLM"/>
    </source>
</evidence>
<accession>A0ABY6IT67</accession>
<evidence type="ECO:0000313" key="2">
    <source>
        <dbReference type="EMBL" id="UYQ72612.1"/>
    </source>
</evidence>
<evidence type="ECO:0000256" key="1">
    <source>
        <dbReference type="SAM" id="MobiDB-lite"/>
    </source>
</evidence>
<feature type="compositionally biased region" description="Basic and acidic residues" evidence="1">
    <location>
        <begin position="1"/>
        <end position="10"/>
    </location>
</feature>